<keyword evidence="1" id="KW-0472">Membrane</keyword>
<dbReference type="Proteomes" id="UP000003157">
    <property type="component" value="Unassembled WGS sequence"/>
</dbReference>
<organism evidence="2 3">
    <name type="scientific">Coprobacillus cateniformis</name>
    <dbReference type="NCBI Taxonomy" id="100884"/>
    <lineage>
        <taxon>Bacteria</taxon>
        <taxon>Bacillati</taxon>
        <taxon>Bacillota</taxon>
        <taxon>Erysipelotrichia</taxon>
        <taxon>Erysipelotrichales</taxon>
        <taxon>Coprobacillaceae</taxon>
        <taxon>Coprobacillus</taxon>
    </lineage>
</organism>
<accession>E7G7C0</accession>
<feature type="transmembrane region" description="Helical" evidence="1">
    <location>
        <begin position="37"/>
        <end position="59"/>
    </location>
</feature>
<keyword evidence="3" id="KW-1185">Reference proteome</keyword>
<comment type="caution">
    <text evidence="2">The sequence shown here is derived from an EMBL/GenBank/DDBJ whole genome shotgun (WGS) entry which is preliminary data.</text>
</comment>
<name>E7G7C0_9FIRM</name>
<sequence length="163" mass="18520">MLSLKKKFMLNSLGIVGFVFLLAFVAPQVSKSHTQELLFGLAIILCILAYLIGVITCGKQAKSMLLQHTSKDMSLSCIKFVYYGIIIALLLNIPMILFMLMYLTMPSVLVMFIGTLANLQNIIYMFTIPWGICLMVMLIHVIISIIFFWQIYILKAREEKSKV</sequence>
<dbReference type="AlphaFoldDB" id="E7G7C0"/>
<evidence type="ECO:0000256" key="1">
    <source>
        <dbReference type="SAM" id="Phobius"/>
    </source>
</evidence>
<dbReference type="HOGENOM" id="CLU_1624327_0_0_9"/>
<reference evidence="2 3" key="1">
    <citation type="submission" date="2010-12" db="EMBL/GenBank/DDBJ databases">
        <title>The Genome Sequence of Coprobacillus sp. strain 29_1.</title>
        <authorList>
            <consortium name="The Broad Institute Genome Sequencing Platform"/>
            <person name="Earl A."/>
            <person name="Ward D."/>
            <person name="Feldgarden M."/>
            <person name="Gevers D."/>
            <person name="Daigneault M."/>
            <person name="Sibley C.D."/>
            <person name="White A."/>
            <person name="Strauss J."/>
            <person name="Allen-Vercoe E."/>
            <person name="Young S.K."/>
            <person name="Zeng Q."/>
            <person name="Gargeya S."/>
            <person name="Fitzgerald M."/>
            <person name="Haas B."/>
            <person name="Abouelleil A."/>
            <person name="Alvarado L."/>
            <person name="Arachchi H.M."/>
            <person name="Berlin A."/>
            <person name="Brown A."/>
            <person name="Chapman S.B."/>
            <person name="Chen Z."/>
            <person name="Dunbar C."/>
            <person name="Freedman E."/>
            <person name="Gearin G."/>
            <person name="Gellesch M."/>
            <person name="Goldberg J."/>
            <person name="Griggs A."/>
            <person name="Gujja S."/>
            <person name="Heilman E."/>
            <person name="Heiman D."/>
            <person name="Howarth C."/>
            <person name="Larson L."/>
            <person name="Lui A."/>
            <person name="MacDonald P.J.P."/>
            <person name="Mehta T."/>
            <person name="Montmayeur A."/>
            <person name="Murphy C."/>
            <person name="Neiman D."/>
            <person name="Pearson M."/>
            <person name="Priest M."/>
            <person name="Roberts A."/>
            <person name="Saif S."/>
            <person name="Shea T."/>
            <person name="Shenoy N."/>
            <person name="Sisk P."/>
            <person name="Stolte C."/>
            <person name="Sykes S."/>
            <person name="White J."/>
            <person name="Yandava C."/>
            <person name="Nusbaum C."/>
            <person name="Birren B."/>
        </authorList>
    </citation>
    <scope>NUCLEOTIDE SEQUENCE [LARGE SCALE GENOMIC DNA]</scope>
    <source>
        <strain evidence="2 3">29_1</strain>
    </source>
</reference>
<dbReference type="GeneID" id="78228864"/>
<dbReference type="EMBL" id="ADKX01000009">
    <property type="protein sequence ID" value="EFW06086.1"/>
    <property type="molecule type" value="Genomic_DNA"/>
</dbReference>
<evidence type="ECO:0000313" key="2">
    <source>
        <dbReference type="EMBL" id="EFW06086.1"/>
    </source>
</evidence>
<gene>
    <name evidence="2" type="ORF">HMPREF9488_00725</name>
</gene>
<feature type="transmembrane region" description="Helical" evidence="1">
    <location>
        <begin position="80"/>
        <end position="102"/>
    </location>
</feature>
<keyword evidence="1" id="KW-1133">Transmembrane helix</keyword>
<evidence type="ECO:0000313" key="3">
    <source>
        <dbReference type="Proteomes" id="UP000003157"/>
    </source>
</evidence>
<proteinExistence type="predicted"/>
<protein>
    <submittedName>
        <fullName evidence="2">Uncharacterized protein</fullName>
    </submittedName>
</protein>
<feature type="transmembrane region" description="Helical" evidence="1">
    <location>
        <begin position="122"/>
        <end position="152"/>
    </location>
</feature>
<dbReference type="RefSeq" id="WP_008787841.1">
    <property type="nucleotide sequence ID" value="NZ_AKCB01000001.1"/>
</dbReference>
<keyword evidence="1" id="KW-0812">Transmembrane</keyword>